<sequence length="159" mass="18219">MGDVTVSNKLSHVKEKRDEKSKEMKLKCWDMHMRGLMLDRRIYRVMWEGLFYCPAPGLDYTPNHTLLKGPSRDKEIYPTDQTQRYTGRVQRLSYSPGNVSLLVSQLTEEDKGVYVCSLNSNVVRRVLLDITGCMLVGNKKTDYITAYTGDSVLLPCSPY</sequence>
<evidence type="ECO:0008006" key="3">
    <source>
        <dbReference type="Google" id="ProtNLM"/>
    </source>
</evidence>
<evidence type="ECO:0000313" key="2">
    <source>
        <dbReference type="Proteomes" id="UP001239994"/>
    </source>
</evidence>
<protein>
    <recommendedName>
        <fullName evidence="3">Immunoglobulin V-set domain-containing protein</fullName>
    </recommendedName>
</protein>
<evidence type="ECO:0000313" key="1">
    <source>
        <dbReference type="EMBL" id="KAK1784505.1"/>
    </source>
</evidence>
<dbReference type="Gene3D" id="2.60.40.10">
    <property type="entry name" value="Immunoglobulins"/>
    <property type="match status" value="1"/>
</dbReference>
<dbReference type="AlphaFoldDB" id="A0AAD8YRK6"/>
<reference evidence="1" key="1">
    <citation type="submission" date="2023-03" db="EMBL/GenBank/DDBJ databases">
        <title>Electrophorus voltai genome.</title>
        <authorList>
            <person name="Bian C."/>
        </authorList>
    </citation>
    <scope>NUCLEOTIDE SEQUENCE</scope>
    <source>
        <strain evidence="1">CB-2022</strain>
        <tissue evidence="1">Muscle</tissue>
    </source>
</reference>
<dbReference type="InterPro" id="IPR036179">
    <property type="entry name" value="Ig-like_dom_sf"/>
</dbReference>
<comment type="caution">
    <text evidence="1">The sequence shown here is derived from an EMBL/GenBank/DDBJ whole genome shotgun (WGS) entry which is preliminary data.</text>
</comment>
<organism evidence="1 2">
    <name type="scientific">Electrophorus voltai</name>
    <dbReference type="NCBI Taxonomy" id="2609070"/>
    <lineage>
        <taxon>Eukaryota</taxon>
        <taxon>Metazoa</taxon>
        <taxon>Chordata</taxon>
        <taxon>Craniata</taxon>
        <taxon>Vertebrata</taxon>
        <taxon>Euteleostomi</taxon>
        <taxon>Actinopterygii</taxon>
        <taxon>Neopterygii</taxon>
        <taxon>Teleostei</taxon>
        <taxon>Ostariophysi</taxon>
        <taxon>Gymnotiformes</taxon>
        <taxon>Gymnotoidei</taxon>
        <taxon>Gymnotidae</taxon>
        <taxon>Electrophorus</taxon>
    </lineage>
</organism>
<dbReference type="Proteomes" id="UP001239994">
    <property type="component" value="Unassembled WGS sequence"/>
</dbReference>
<keyword evidence="2" id="KW-1185">Reference proteome</keyword>
<dbReference type="SUPFAM" id="SSF48726">
    <property type="entry name" value="Immunoglobulin"/>
    <property type="match status" value="1"/>
</dbReference>
<gene>
    <name evidence="1" type="ORF">P4O66_006072</name>
</gene>
<accession>A0AAD8YRK6</accession>
<name>A0AAD8YRK6_9TELE</name>
<proteinExistence type="predicted"/>
<dbReference type="InterPro" id="IPR013783">
    <property type="entry name" value="Ig-like_fold"/>
</dbReference>
<dbReference type="EMBL" id="JAROKS010000102">
    <property type="protein sequence ID" value="KAK1784505.1"/>
    <property type="molecule type" value="Genomic_DNA"/>
</dbReference>